<gene>
    <name evidence="2" type="ORF">HT578_17335</name>
</gene>
<sequence length="166" mass="18644">MVRPTNAEMTAIFNADQADRRAKNIDWSKVGPADDQRLARTKELLAEGALQSGDDFEHAAFVFQHGNKPDDFLQAHLLAMIAVARGKPGAIWIASATLDRYLRNIGRPQVLGTQYSLPKDAPVTQEPYDRTLIPDAMRKALHVPTLAEQEQKRQRMSERRSAEKKP</sequence>
<evidence type="ECO:0000256" key="1">
    <source>
        <dbReference type="SAM" id="MobiDB-lite"/>
    </source>
</evidence>
<evidence type="ECO:0000313" key="3">
    <source>
        <dbReference type="Proteomes" id="UP000677126"/>
    </source>
</evidence>
<reference evidence="2 3" key="1">
    <citation type="journal article" date="2021" name="Int. J. Syst. Evol. Microbiol.">
        <title>Novosphingobium decolorationis sp. nov., an aniline blue-decolourizing bacterium isolated from East Pacific sediment.</title>
        <authorList>
            <person name="Chen X."/>
            <person name="Dong B."/>
            <person name="Chen T."/>
            <person name="Ren N."/>
            <person name="Wang J."/>
            <person name="Xu Y."/>
            <person name="Yang J."/>
            <person name="Zhu S."/>
            <person name="Chen J."/>
        </authorList>
    </citation>
    <scope>NUCLEOTIDE SEQUENCE [LARGE SCALE GENOMIC DNA]</scope>
    <source>
        <strain evidence="2 3">502str22</strain>
    </source>
</reference>
<accession>A0ABX8EAR2</accession>
<dbReference type="EMBL" id="CP054856">
    <property type="protein sequence ID" value="QVM86297.1"/>
    <property type="molecule type" value="Genomic_DNA"/>
</dbReference>
<protein>
    <submittedName>
        <fullName evidence="2">Uncharacterized protein</fullName>
    </submittedName>
</protein>
<name>A0ABX8EAR2_9SPHN</name>
<organism evidence="2 3">
    <name type="scientific">Novosphingobium decolorationis</name>
    <dbReference type="NCBI Taxonomy" id="2698673"/>
    <lineage>
        <taxon>Bacteria</taxon>
        <taxon>Pseudomonadati</taxon>
        <taxon>Pseudomonadota</taxon>
        <taxon>Alphaproteobacteria</taxon>
        <taxon>Sphingomonadales</taxon>
        <taxon>Sphingomonadaceae</taxon>
        <taxon>Novosphingobium</taxon>
    </lineage>
</organism>
<dbReference type="Proteomes" id="UP000677126">
    <property type="component" value="Chromosome"/>
</dbReference>
<evidence type="ECO:0000313" key="2">
    <source>
        <dbReference type="EMBL" id="QVM86297.1"/>
    </source>
</evidence>
<feature type="compositionally biased region" description="Basic and acidic residues" evidence="1">
    <location>
        <begin position="149"/>
        <end position="166"/>
    </location>
</feature>
<proteinExistence type="predicted"/>
<feature type="region of interest" description="Disordered" evidence="1">
    <location>
        <begin position="141"/>
        <end position="166"/>
    </location>
</feature>
<keyword evidence="3" id="KW-1185">Reference proteome</keyword>